<keyword evidence="1" id="KW-0004">4Fe-4S</keyword>
<gene>
    <name evidence="6" type="ORF">D7M11_03855</name>
</gene>
<protein>
    <submittedName>
        <fullName evidence="6">FAD-dependent oxidoreductase</fullName>
    </submittedName>
</protein>
<dbReference type="InterPro" id="IPR036188">
    <property type="entry name" value="FAD/NAD-bd_sf"/>
</dbReference>
<dbReference type="EMBL" id="RBAH01000002">
    <property type="protein sequence ID" value="RKN86155.1"/>
    <property type="molecule type" value="Genomic_DNA"/>
</dbReference>
<dbReference type="PANTHER" id="PTHR43498:SF1">
    <property type="entry name" value="COB--COM HETERODISULFIDE REDUCTASE IRON-SULFUR SUBUNIT A"/>
    <property type="match status" value="1"/>
</dbReference>
<dbReference type="Gene3D" id="3.50.50.60">
    <property type="entry name" value="FAD/NAD(P)-binding domain"/>
    <property type="match status" value="1"/>
</dbReference>
<keyword evidence="4" id="KW-0408">Iron</keyword>
<evidence type="ECO:0000256" key="5">
    <source>
        <dbReference type="ARBA" id="ARBA00023014"/>
    </source>
</evidence>
<evidence type="ECO:0000313" key="6">
    <source>
        <dbReference type="EMBL" id="RKN86155.1"/>
    </source>
</evidence>
<evidence type="ECO:0000256" key="1">
    <source>
        <dbReference type="ARBA" id="ARBA00022485"/>
    </source>
</evidence>
<organism evidence="6 7">
    <name type="scientific">Paenibacillus ginsengarvi</name>
    <dbReference type="NCBI Taxonomy" id="400777"/>
    <lineage>
        <taxon>Bacteria</taxon>
        <taxon>Bacillati</taxon>
        <taxon>Bacillota</taxon>
        <taxon>Bacilli</taxon>
        <taxon>Bacillales</taxon>
        <taxon>Paenibacillaceae</taxon>
        <taxon>Paenibacillus</taxon>
    </lineage>
</organism>
<comment type="caution">
    <text evidence="6">The sequence shown here is derived from an EMBL/GenBank/DDBJ whole genome shotgun (WGS) entry which is preliminary data.</text>
</comment>
<dbReference type="RefSeq" id="WP_120745847.1">
    <property type="nucleotide sequence ID" value="NZ_RBAH01000002.1"/>
</dbReference>
<evidence type="ECO:0000256" key="3">
    <source>
        <dbReference type="ARBA" id="ARBA00023002"/>
    </source>
</evidence>
<dbReference type="GO" id="GO:0046872">
    <property type="term" value="F:metal ion binding"/>
    <property type="evidence" value="ECO:0007669"/>
    <property type="project" value="UniProtKB-KW"/>
</dbReference>
<dbReference type="InterPro" id="IPR039650">
    <property type="entry name" value="HdrA-like"/>
</dbReference>
<proteinExistence type="predicted"/>
<dbReference type="AlphaFoldDB" id="A0A3B0CKE7"/>
<dbReference type="Pfam" id="PF12831">
    <property type="entry name" value="FAD_oxidored"/>
    <property type="match status" value="1"/>
</dbReference>
<reference evidence="6 7" key="1">
    <citation type="journal article" date="2007" name="Int. J. Syst. Evol. Microbiol.">
        <title>Paenibacillus ginsengarvi sp. nov., isolated from soil from ginseng cultivation.</title>
        <authorList>
            <person name="Yoon M.H."/>
            <person name="Ten L.N."/>
            <person name="Im W.T."/>
        </authorList>
    </citation>
    <scope>NUCLEOTIDE SEQUENCE [LARGE SCALE GENOMIC DNA]</scope>
    <source>
        <strain evidence="6 7">KCTC 13059</strain>
    </source>
</reference>
<evidence type="ECO:0000256" key="4">
    <source>
        <dbReference type="ARBA" id="ARBA00023004"/>
    </source>
</evidence>
<dbReference type="Proteomes" id="UP000282311">
    <property type="component" value="Unassembled WGS sequence"/>
</dbReference>
<evidence type="ECO:0000256" key="2">
    <source>
        <dbReference type="ARBA" id="ARBA00022723"/>
    </source>
</evidence>
<dbReference type="SUPFAM" id="SSF51905">
    <property type="entry name" value="FAD/NAD(P)-binding domain"/>
    <property type="match status" value="1"/>
</dbReference>
<keyword evidence="7" id="KW-1185">Reference proteome</keyword>
<keyword evidence="3" id="KW-0560">Oxidoreductase</keyword>
<dbReference type="OrthoDB" id="9777740at2"/>
<dbReference type="PANTHER" id="PTHR43498">
    <property type="entry name" value="FERREDOXIN:COB-COM HETERODISULFIDE REDUCTASE SUBUNIT A"/>
    <property type="match status" value="1"/>
</dbReference>
<evidence type="ECO:0000313" key="7">
    <source>
        <dbReference type="Proteomes" id="UP000282311"/>
    </source>
</evidence>
<dbReference type="GO" id="GO:0016491">
    <property type="term" value="F:oxidoreductase activity"/>
    <property type="evidence" value="ECO:0007669"/>
    <property type="project" value="UniProtKB-KW"/>
</dbReference>
<accession>A0A3B0CKE7</accession>
<keyword evidence="5" id="KW-0411">Iron-sulfur</keyword>
<keyword evidence="2" id="KW-0479">Metal-binding</keyword>
<sequence>MTDFHTVKYYKPTPASANPQTIRADLCIYGASSAGIAAAVQASRLGLSVVIAEFGSHIGGLTTGGLGATDIGNKGAIGGISREFYRALGTHYGSDENGGTHWLFEPKIASRIYKEWLEETRVAVYTERHLQRVDKVGGRIKRIVMENGDAFEAGMFIDATYEGDLMAMAGVSYHVGREANEVYKETLNGVHFGHPNHNFKTWIDPYVVPGKPDSGLLRGVTDAEPMAQGQGDSCVQAYNFRICLTDDPDNRLPFPQPPHYDPDDYALLARYIQSGIWDALRLHKMMKPTRKTDLNNFGAVSTDFIGRNYEWPDGDYATRERLFQEHYNYNLGMLYFLNQDDRVPLSIRQEAATWGLPADEYVQSGNWTPQLYIREARRMISDVVMTERHCRSFEKVADSVGLAAYTMDSHNCRRLVVGGRCINEGNVETALVAPFPISYRSIVPKGDECINLIVPVCLSASHIAFGSIRMEPVFMILGQSAATAAALALEGQSAVQDVDYGKLRERLLRDGQILDWS</sequence>
<name>A0A3B0CKE7_9BACL</name>
<dbReference type="GO" id="GO:0051539">
    <property type="term" value="F:4 iron, 4 sulfur cluster binding"/>
    <property type="evidence" value="ECO:0007669"/>
    <property type="project" value="UniProtKB-KW"/>
</dbReference>